<dbReference type="AlphaFoldDB" id="A0A6G8F2A9"/>
<sequence length="92" mass="10990">MSNSKKHQIWCEIGIDKFIIENNKDLTKLLIKCLSAHYKRQIYQNVALKIDASLYLTRNWFQKGTPISAYHLLLLMREYDFIKEIVEEMVIQ</sequence>
<dbReference type="EMBL" id="MN990730">
    <property type="protein sequence ID" value="QIM10414.1"/>
    <property type="molecule type" value="Genomic_DNA"/>
</dbReference>
<gene>
    <name evidence="1" type="ORF">PlAlph_3060</name>
</gene>
<proteinExistence type="predicted"/>
<evidence type="ECO:0000313" key="1">
    <source>
        <dbReference type="EMBL" id="QIM10414.1"/>
    </source>
</evidence>
<reference evidence="1" key="1">
    <citation type="journal article" date="2020" name="J. ISSAAS">
        <title>Lactobacilli and other gastrointestinal microbiota of Peromyscus leucopus, reservoir host for agents of Lyme disease and other zoonoses in North America.</title>
        <authorList>
            <person name="Milovic A."/>
            <person name="Bassam K."/>
            <person name="Shao H."/>
            <person name="Chatzistamou I."/>
            <person name="Tufts D.M."/>
            <person name="Diuk-Wasser M."/>
            <person name="Barbour A.G."/>
        </authorList>
    </citation>
    <scope>NUCLEOTIDE SEQUENCE</scope>
    <source>
        <strain evidence="1">LL90</strain>
    </source>
</reference>
<name>A0A6G8F2A9_9PROT</name>
<organism evidence="1">
    <name type="scientific">uncultured Alphaproteobacteria bacterium</name>
    <dbReference type="NCBI Taxonomy" id="91750"/>
    <lineage>
        <taxon>Bacteria</taxon>
        <taxon>Pseudomonadati</taxon>
        <taxon>Pseudomonadota</taxon>
        <taxon>Alphaproteobacteria</taxon>
        <taxon>environmental samples</taxon>
    </lineage>
</organism>
<accession>A0A6G8F2A9</accession>
<protein>
    <submittedName>
        <fullName evidence="1">Uncharacterized protein</fullName>
    </submittedName>
</protein>